<dbReference type="InterPro" id="IPR017871">
    <property type="entry name" value="ABC_transporter-like_CS"/>
</dbReference>
<dbReference type="EMBL" id="JAKRKC020000001">
    <property type="protein sequence ID" value="MCK2213721.1"/>
    <property type="molecule type" value="Genomic_DNA"/>
</dbReference>
<feature type="transmembrane region" description="Helical" evidence="7">
    <location>
        <begin position="248"/>
        <end position="268"/>
    </location>
</feature>
<evidence type="ECO:0000256" key="4">
    <source>
        <dbReference type="ARBA" id="ARBA00022840"/>
    </source>
</evidence>
<evidence type="ECO:0000256" key="7">
    <source>
        <dbReference type="SAM" id="Phobius"/>
    </source>
</evidence>
<feature type="transmembrane region" description="Helical" evidence="7">
    <location>
        <begin position="164"/>
        <end position="185"/>
    </location>
</feature>
<keyword evidence="4 10" id="KW-0067">ATP-binding</keyword>
<dbReference type="InterPro" id="IPR011527">
    <property type="entry name" value="ABC1_TM_dom"/>
</dbReference>
<keyword evidence="11" id="KW-1185">Reference proteome</keyword>
<dbReference type="PROSITE" id="PS50929">
    <property type="entry name" value="ABC_TM1F"/>
    <property type="match status" value="1"/>
</dbReference>
<gene>
    <name evidence="10" type="ORF">MF672_007965</name>
</gene>
<dbReference type="Proteomes" id="UP001317259">
    <property type="component" value="Unassembled WGS sequence"/>
</dbReference>
<evidence type="ECO:0000256" key="6">
    <source>
        <dbReference type="ARBA" id="ARBA00023136"/>
    </source>
</evidence>
<dbReference type="InterPro" id="IPR039421">
    <property type="entry name" value="Type_1_exporter"/>
</dbReference>
<protein>
    <submittedName>
        <fullName evidence="10">ABC transporter ATP-binding protein/permease</fullName>
    </submittedName>
</protein>
<comment type="caution">
    <text evidence="10">The sequence shown here is derived from an EMBL/GenBank/DDBJ whole genome shotgun (WGS) entry which is preliminary data.</text>
</comment>
<feature type="transmembrane region" description="Helical" evidence="7">
    <location>
        <begin position="61"/>
        <end position="83"/>
    </location>
</feature>
<feature type="domain" description="ABC transporter" evidence="8">
    <location>
        <begin position="339"/>
        <end position="571"/>
    </location>
</feature>
<feature type="transmembrane region" description="Helical" evidence="7">
    <location>
        <begin position="136"/>
        <end position="158"/>
    </location>
</feature>
<dbReference type="SMART" id="SM00382">
    <property type="entry name" value="AAA"/>
    <property type="match status" value="1"/>
</dbReference>
<sequence>MSRRASRSGFGLLVALLRPRRRPLGFALVWTLVEAVPGLVSGLFVANAVDDGFLAGRPGTGLAWLGLLAAAMLAGTVATRLMFPHLAAVVEPLRDDLVRAVVTATVTRAARGESPDTAAVSRLTGQVETLRSLVSALLRTTNGLGISLVSALAGLLVLSPLAAAVVAGPVLVALAVFLLLLRVLLARQRGLVLADERLTAEATPILSGMRDVAACGAGEQAYAAVRAAVDAQAAATRALARAGAARRLIVSVGAHVPMLVLILAAAPLTRQGRLSAGEVVGAVTYLANGLQPALQSMTGILASWGVSLAVTLRRLAETVVPPPPEPSLAHACPPAGFELTARGLTFAYAPQATPVVQGLDLRIPEGEHLAVVGPSGIGKSTLSLLLTGLRRPTHGQLLFGGIPLDRVPERHLRSAVALVPQEAYVFAGTVRENLGYLCPPGVPDAWLHQAAERVGARALLDRLGGLDAEIGEPGALSAGERQLIALARTYASPARLVVLDEATCHLDPAAEARAETAFAARPGSLVVIAHRISSAVRARRVLLMDGGTARTGSHADLLARSRLYADLVGHWSNTPPPAAHPLATRRFP</sequence>
<dbReference type="InterPro" id="IPR027417">
    <property type="entry name" value="P-loop_NTPase"/>
</dbReference>
<dbReference type="PROSITE" id="PS00211">
    <property type="entry name" value="ABC_TRANSPORTER_1"/>
    <property type="match status" value="1"/>
</dbReference>
<dbReference type="PANTHER" id="PTHR24221">
    <property type="entry name" value="ATP-BINDING CASSETTE SUB-FAMILY B"/>
    <property type="match status" value="1"/>
</dbReference>
<dbReference type="InterPro" id="IPR036640">
    <property type="entry name" value="ABC1_TM_sf"/>
</dbReference>
<keyword evidence="2 7" id="KW-0812">Transmembrane</keyword>
<dbReference type="Gene3D" id="3.40.50.300">
    <property type="entry name" value="P-loop containing nucleotide triphosphate hydrolases"/>
    <property type="match status" value="1"/>
</dbReference>
<dbReference type="Gene3D" id="1.20.1560.10">
    <property type="entry name" value="ABC transporter type 1, transmembrane domain"/>
    <property type="match status" value="1"/>
</dbReference>
<evidence type="ECO:0000313" key="11">
    <source>
        <dbReference type="Proteomes" id="UP001317259"/>
    </source>
</evidence>
<evidence type="ECO:0000256" key="3">
    <source>
        <dbReference type="ARBA" id="ARBA00022741"/>
    </source>
</evidence>
<evidence type="ECO:0000256" key="1">
    <source>
        <dbReference type="ARBA" id="ARBA00004651"/>
    </source>
</evidence>
<accession>A0ABT0FP87</accession>
<keyword evidence="3" id="KW-0547">Nucleotide-binding</keyword>
<organism evidence="10 11">
    <name type="scientific">Actinomadura luzonensis</name>
    <dbReference type="NCBI Taxonomy" id="2805427"/>
    <lineage>
        <taxon>Bacteria</taxon>
        <taxon>Bacillati</taxon>
        <taxon>Actinomycetota</taxon>
        <taxon>Actinomycetes</taxon>
        <taxon>Streptosporangiales</taxon>
        <taxon>Thermomonosporaceae</taxon>
        <taxon>Actinomadura</taxon>
    </lineage>
</organism>
<comment type="subcellular location">
    <subcellularLocation>
        <location evidence="1">Cell membrane</location>
        <topology evidence="1">Multi-pass membrane protein</topology>
    </subcellularLocation>
</comment>
<keyword evidence="5 7" id="KW-1133">Transmembrane helix</keyword>
<dbReference type="GO" id="GO:0005524">
    <property type="term" value="F:ATP binding"/>
    <property type="evidence" value="ECO:0007669"/>
    <property type="project" value="UniProtKB-KW"/>
</dbReference>
<dbReference type="InterPro" id="IPR003593">
    <property type="entry name" value="AAA+_ATPase"/>
</dbReference>
<feature type="domain" description="ABC transmembrane type-1" evidence="9">
    <location>
        <begin position="24"/>
        <end position="295"/>
    </location>
</feature>
<dbReference type="Pfam" id="PF00005">
    <property type="entry name" value="ABC_tran"/>
    <property type="match status" value="1"/>
</dbReference>
<dbReference type="PROSITE" id="PS50893">
    <property type="entry name" value="ABC_TRANSPORTER_2"/>
    <property type="match status" value="1"/>
</dbReference>
<reference evidence="10 11" key="1">
    <citation type="submission" date="2022-04" db="EMBL/GenBank/DDBJ databases">
        <title>Genome draft of Actinomadura sp. ATCC 31491.</title>
        <authorList>
            <person name="Shi X."/>
            <person name="Du Y."/>
        </authorList>
    </citation>
    <scope>NUCLEOTIDE SEQUENCE [LARGE SCALE GENOMIC DNA]</scope>
    <source>
        <strain evidence="10 11">ATCC 31491</strain>
    </source>
</reference>
<evidence type="ECO:0000256" key="5">
    <source>
        <dbReference type="ARBA" id="ARBA00022989"/>
    </source>
</evidence>
<dbReference type="CDD" id="cd03228">
    <property type="entry name" value="ABCC_MRP_Like"/>
    <property type="match status" value="1"/>
</dbReference>
<evidence type="ECO:0000313" key="10">
    <source>
        <dbReference type="EMBL" id="MCK2213721.1"/>
    </source>
</evidence>
<name>A0ABT0FP87_9ACTN</name>
<dbReference type="SUPFAM" id="SSF90123">
    <property type="entry name" value="ABC transporter transmembrane region"/>
    <property type="match status" value="1"/>
</dbReference>
<dbReference type="RefSeq" id="WP_242371827.1">
    <property type="nucleotide sequence ID" value="NZ_JAKRKC020000001.1"/>
</dbReference>
<feature type="transmembrane region" description="Helical" evidence="7">
    <location>
        <begin position="26"/>
        <end position="49"/>
    </location>
</feature>
<dbReference type="Pfam" id="PF00664">
    <property type="entry name" value="ABC_membrane"/>
    <property type="match status" value="1"/>
</dbReference>
<dbReference type="InterPro" id="IPR003439">
    <property type="entry name" value="ABC_transporter-like_ATP-bd"/>
</dbReference>
<evidence type="ECO:0000256" key="2">
    <source>
        <dbReference type="ARBA" id="ARBA00022692"/>
    </source>
</evidence>
<evidence type="ECO:0000259" key="9">
    <source>
        <dbReference type="PROSITE" id="PS50929"/>
    </source>
</evidence>
<evidence type="ECO:0000259" key="8">
    <source>
        <dbReference type="PROSITE" id="PS50893"/>
    </source>
</evidence>
<proteinExistence type="predicted"/>
<dbReference type="SUPFAM" id="SSF52540">
    <property type="entry name" value="P-loop containing nucleoside triphosphate hydrolases"/>
    <property type="match status" value="1"/>
</dbReference>
<dbReference type="PANTHER" id="PTHR24221:SF654">
    <property type="entry name" value="ATP-BINDING CASSETTE SUB-FAMILY B MEMBER 6"/>
    <property type="match status" value="1"/>
</dbReference>
<keyword evidence="6 7" id="KW-0472">Membrane</keyword>